<reference evidence="1 2" key="2">
    <citation type="submission" date="2015-01" db="EMBL/GenBank/DDBJ databases">
        <authorList>
            <consortium name="NBRP consortium"/>
            <person name="Sawabe T."/>
            <person name="Meirelles P."/>
            <person name="Feng G."/>
            <person name="Sayaka M."/>
            <person name="Hattori M."/>
            <person name="Ohkuma M."/>
        </authorList>
    </citation>
    <scope>NUCLEOTIDE SEQUENCE [LARGE SCALE GENOMIC DNA]</scope>
    <source>
        <strain evidence="1 2">JCM19232</strain>
    </source>
</reference>
<gene>
    <name evidence="1" type="ORF">JCM19232_3553</name>
</gene>
<accession>A0A0B8P2Z9</accession>
<name>A0A0B8P2Z9_9VIBR</name>
<proteinExistence type="predicted"/>
<dbReference type="AlphaFoldDB" id="A0A0B8P2Z9"/>
<dbReference type="EMBL" id="BBSA01000002">
    <property type="protein sequence ID" value="GAM60611.1"/>
    <property type="molecule type" value="Genomic_DNA"/>
</dbReference>
<dbReference type="Proteomes" id="UP000031670">
    <property type="component" value="Unassembled WGS sequence"/>
</dbReference>
<reference evidence="1 2" key="1">
    <citation type="submission" date="2015-01" db="EMBL/GenBank/DDBJ databases">
        <title>Vibrio sp. C5 JCM 19232 whole genome shotgun sequence.</title>
        <authorList>
            <person name="Sawabe T."/>
            <person name="Meirelles P."/>
            <person name="Feng G."/>
            <person name="Sayaka M."/>
            <person name="Hattori M."/>
            <person name="Ohkuma M."/>
        </authorList>
    </citation>
    <scope>NUCLEOTIDE SEQUENCE [LARGE SCALE GENOMIC DNA]</scope>
    <source>
        <strain evidence="1 2">JCM19232</strain>
    </source>
</reference>
<evidence type="ECO:0000313" key="2">
    <source>
        <dbReference type="Proteomes" id="UP000031670"/>
    </source>
</evidence>
<protein>
    <submittedName>
        <fullName evidence="1">Uncharacterized protein</fullName>
    </submittedName>
</protein>
<sequence>MLLMLITLGSGSAVASDWSVSSEGERADATPSERMTFAALKPAFWGDDQRLV</sequence>
<evidence type="ECO:0000313" key="1">
    <source>
        <dbReference type="EMBL" id="GAM60611.1"/>
    </source>
</evidence>
<organism evidence="1 2">
    <name type="scientific">Vibrio ishigakensis</name>
    <dbReference type="NCBI Taxonomy" id="1481914"/>
    <lineage>
        <taxon>Bacteria</taxon>
        <taxon>Pseudomonadati</taxon>
        <taxon>Pseudomonadota</taxon>
        <taxon>Gammaproteobacteria</taxon>
        <taxon>Vibrionales</taxon>
        <taxon>Vibrionaceae</taxon>
        <taxon>Vibrio</taxon>
    </lineage>
</organism>
<comment type="caution">
    <text evidence="1">The sequence shown here is derived from an EMBL/GenBank/DDBJ whole genome shotgun (WGS) entry which is preliminary data.</text>
</comment>